<name>A0A2P8FF14_9BACT</name>
<evidence type="ECO:0000256" key="1">
    <source>
        <dbReference type="ARBA" id="ARBA00022679"/>
    </source>
</evidence>
<dbReference type="PANTHER" id="PTHR12283">
    <property type="entry name" value="GLUTAMINYL-PEPTIDE CYCLOTRANSFERASE"/>
    <property type="match status" value="1"/>
</dbReference>
<protein>
    <submittedName>
        <fullName evidence="4">Peptidase M28-like protein</fullName>
    </submittedName>
</protein>
<gene>
    <name evidence="4" type="ORF">CLV60_12450</name>
</gene>
<evidence type="ECO:0000313" key="5">
    <source>
        <dbReference type="Proteomes" id="UP000241964"/>
    </source>
</evidence>
<comment type="caution">
    <text evidence="4">The sequence shown here is derived from an EMBL/GenBank/DDBJ whole genome shotgun (WGS) entry which is preliminary data.</text>
</comment>
<keyword evidence="1" id="KW-0808">Transferase</keyword>
<dbReference type="Gene3D" id="3.40.630.10">
    <property type="entry name" value="Zn peptidases"/>
    <property type="match status" value="1"/>
</dbReference>
<dbReference type="Pfam" id="PF04389">
    <property type="entry name" value="Peptidase_M28"/>
    <property type="match status" value="1"/>
</dbReference>
<dbReference type="Proteomes" id="UP000241964">
    <property type="component" value="Unassembled WGS sequence"/>
</dbReference>
<evidence type="ECO:0000313" key="4">
    <source>
        <dbReference type="EMBL" id="PSL20284.1"/>
    </source>
</evidence>
<evidence type="ECO:0000259" key="3">
    <source>
        <dbReference type="Pfam" id="PF04389"/>
    </source>
</evidence>
<dbReference type="GO" id="GO:0008270">
    <property type="term" value="F:zinc ion binding"/>
    <property type="evidence" value="ECO:0007669"/>
    <property type="project" value="TreeGrafter"/>
</dbReference>
<accession>A0A2P8FF14</accession>
<sequence>MQVLPSKIIFNQEMPFLSNSLFFKRLPIALAIIIGIYGCNSNTSSEQTAEQAPVALVKSADFNADSALQFVQKQVDFGPRVPNTAQHRACGDYLAATLKKYGWQVIEQPFTTTTYDGTKLNARNIIGSFNPQAAKRILLASHWDSRPFSDQDSLVKNKPVLAANDGASGVGVLLEIARVLSKEATKPDIGVDIIFFDAEDWGSSGSEDTGMEHGGFCLGSQHWAANKHNPNYTAYFGVLLDMVGAKGATFFKEGYSVQLANDTVRQIWATASRLGYSNYFIDETGAAITDDHVPVNKVAHIPMIDIIHTRQNNMSKTFFDQWHTAHDTMENIDPKTLKAVGQTLVQVLYQEAKDQPL</sequence>
<organism evidence="4 5">
    <name type="scientific">Dyadobacter jiangsuensis</name>
    <dbReference type="NCBI Taxonomy" id="1591085"/>
    <lineage>
        <taxon>Bacteria</taxon>
        <taxon>Pseudomonadati</taxon>
        <taxon>Bacteroidota</taxon>
        <taxon>Cytophagia</taxon>
        <taxon>Cytophagales</taxon>
        <taxon>Spirosomataceae</taxon>
        <taxon>Dyadobacter</taxon>
    </lineage>
</organism>
<dbReference type="PANTHER" id="PTHR12283:SF6">
    <property type="entry name" value="GLUTAMINYL-PEPTIDE CYCLOTRANSFERASE-RELATED"/>
    <property type="match status" value="1"/>
</dbReference>
<dbReference type="InterPro" id="IPR040234">
    <property type="entry name" value="QC/QCL"/>
</dbReference>
<evidence type="ECO:0000256" key="2">
    <source>
        <dbReference type="ARBA" id="ARBA00023315"/>
    </source>
</evidence>
<dbReference type="InterPro" id="IPR007484">
    <property type="entry name" value="Peptidase_M28"/>
</dbReference>
<reference evidence="4 5" key="1">
    <citation type="submission" date="2018-03" db="EMBL/GenBank/DDBJ databases">
        <title>Genomic Encyclopedia of Archaeal and Bacterial Type Strains, Phase II (KMG-II): from individual species to whole genera.</title>
        <authorList>
            <person name="Goeker M."/>
        </authorList>
    </citation>
    <scope>NUCLEOTIDE SEQUENCE [LARGE SCALE GENOMIC DNA]</scope>
    <source>
        <strain evidence="4 5">DSM 29057</strain>
    </source>
</reference>
<dbReference type="SUPFAM" id="SSF53187">
    <property type="entry name" value="Zn-dependent exopeptidases"/>
    <property type="match status" value="1"/>
</dbReference>
<keyword evidence="2" id="KW-0012">Acyltransferase</keyword>
<keyword evidence="5" id="KW-1185">Reference proteome</keyword>
<dbReference type="EMBL" id="PYAS01000024">
    <property type="protein sequence ID" value="PSL20284.1"/>
    <property type="molecule type" value="Genomic_DNA"/>
</dbReference>
<proteinExistence type="predicted"/>
<feature type="domain" description="Peptidase M28" evidence="3">
    <location>
        <begin position="124"/>
        <end position="347"/>
    </location>
</feature>
<dbReference type="AlphaFoldDB" id="A0A2P8FF14"/>
<dbReference type="GO" id="GO:0016603">
    <property type="term" value="F:glutaminyl-peptide cyclotransferase activity"/>
    <property type="evidence" value="ECO:0007669"/>
    <property type="project" value="TreeGrafter"/>
</dbReference>